<dbReference type="SUPFAM" id="SSF55729">
    <property type="entry name" value="Acyl-CoA N-acyltransferases (Nat)"/>
    <property type="match status" value="1"/>
</dbReference>
<gene>
    <name evidence="2" type="ORF">SAMN05216260_110194</name>
</gene>
<dbReference type="GO" id="GO:0005737">
    <property type="term" value="C:cytoplasm"/>
    <property type="evidence" value="ECO:0007669"/>
    <property type="project" value="TreeGrafter"/>
</dbReference>
<dbReference type="InterPro" id="IPR016181">
    <property type="entry name" value="Acyl_CoA_acyltransferase"/>
</dbReference>
<dbReference type="PROSITE" id="PS51186">
    <property type="entry name" value="GNAT"/>
    <property type="match status" value="1"/>
</dbReference>
<protein>
    <submittedName>
        <fullName evidence="2">Acetyltransferase (GNAT) domain-containing protein</fullName>
    </submittedName>
</protein>
<dbReference type="InterPro" id="IPR034660">
    <property type="entry name" value="DinB/YfiT-like"/>
</dbReference>
<feature type="domain" description="N-acetyltransferase" evidence="1">
    <location>
        <begin position="201"/>
        <end position="361"/>
    </location>
</feature>
<proteinExistence type="predicted"/>
<dbReference type="SUPFAM" id="SSF109854">
    <property type="entry name" value="DinB/YfiT-like putative metalloenzymes"/>
    <property type="match status" value="1"/>
</dbReference>
<dbReference type="Pfam" id="PF13302">
    <property type="entry name" value="Acetyltransf_3"/>
    <property type="match status" value="1"/>
</dbReference>
<dbReference type="PANTHER" id="PTHR43441">
    <property type="entry name" value="RIBOSOMAL-PROTEIN-SERINE ACETYLTRANSFERASE"/>
    <property type="match status" value="1"/>
</dbReference>
<keyword evidence="2" id="KW-0808">Transferase</keyword>
<dbReference type="AlphaFoldDB" id="A0A1G7NJM5"/>
<dbReference type="GO" id="GO:1990189">
    <property type="term" value="F:protein N-terminal-serine acetyltransferase activity"/>
    <property type="evidence" value="ECO:0007669"/>
    <property type="project" value="TreeGrafter"/>
</dbReference>
<dbReference type="OrthoDB" id="4543915at2"/>
<evidence type="ECO:0000259" key="1">
    <source>
        <dbReference type="PROSITE" id="PS51186"/>
    </source>
</evidence>
<evidence type="ECO:0000313" key="2">
    <source>
        <dbReference type="EMBL" id="SDF74107.1"/>
    </source>
</evidence>
<accession>A0A1G7NJM5</accession>
<dbReference type="Gene3D" id="3.40.630.30">
    <property type="match status" value="1"/>
</dbReference>
<evidence type="ECO:0000313" key="3">
    <source>
        <dbReference type="Proteomes" id="UP000198614"/>
    </source>
</evidence>
<sequence>MQTMGGEQVTEALAHAVSVLEAGTGRDWAGTKAGALDWSCRYTAQHVADTLIAYAGRLATGARRRVPFDTVLLDEADNAAVLDVLRTTGALLSAAIATAPREARAYHGFPYGSANREGFAAMGVTEVLLHTHDIATGLGLPYEPPEALCRGVLERIFPHVRPGHAPWPTLRWATGRGDLPGRAPVAEWEWRNNLVIPAARLTLQGITPAAAADLAVGGPGGFAWVGDGPYEGEGAEEAGTRTAAGMLRQTYEAGTHRPEWGMFALVRREDGRALGAMGFHGPPDEEGRVEVGYDLAPSARGHGYATEALRALASWAAAREDVRTVFAKTAPANTASQAVLTRAGFTRVPAEGVLRLYELLG</sequence>
<dbReference type="EMBL" id="FNAX01000010">
    <property type="protein sequence ID" value="SDF74107.1"/>
    <property type="molecule type" value="Genomic_DNA"/>
</dbReference>
<name>A0A1G7NJM5_9ACTN</name>
<dbReference type="InterPro" id="IPR051908">
    <property type="entry name" value="Ribosomal_N-acetyltransferase"/>
</dbReference>
<dbReference type="CDD" id="cd04301">
    <property type="entry name" value="NAT_SF"/>
    <property type="match status" value="1"/>
</dbReference>
<dbReference type="GO" id="GO:0008999">
    <property type="term" value="F:protein-N-terminal-alanine acetyltransferase activity"/>
    <property type="evidence" value="ECO:0007669"/>
    <property type="project" value="TreeGrafter"/>
</dbReference>
<dbReference type="Proteomes" id="UP000198614">
    <property type="component" value="Unassembled WGS sequence"/>
</dbReference>
<dbReference type="PANTHER" id="PTHR43441:SF6">
    <property type="entry name" value="N-ACETYLTRANSFERASE DOMAIN-CONTAINING PROTEIN"/>
    <property type="match status" value="1"/>
</dbReference>
<dbReference type="InterPro" id="IPR000182">
    <property type="entry name" value="GNAT_dom"/>
</dbReference>
<reference evidence="2 3" key="1">
    <citation type="submission" date="2016-10" db="EMBL/GenBank/DDBJ databases">
        <authorList>
            <person name="de Groot N.N."/>
        </authorList>
    </citation>
    <scope>NUCLEOTIDE SEQUENCE [LARGE SCALE GENOMIC DNA]</scope>
    <source>
        <strain evidence="2 3">CGMCC 4.1859</strain>
    </source>
</reference>
<organism evidence="2 3">
    <name type="scientific">Streptomyces griseoaurantiacus</name>
    <dbReference type="NCBI Taxonomy" id="68213"/>
    <lineage>
        <taxon>Bacteria</taxon>
        <taxon>Bacillati</taxon>
        <taxon>Actinomycetota</taxon>
        <taxon>Actinomycetes</taxon>
        <taxon>Kitasatosporales</taxon>
        <taxon>Streptomycetaceae</taxon>
        <taxon>Streptomyces</taxon>
        <taxon>Streptomyces aurantiacus group</taxon>
    </lineage>
</organism>